<feature type="region of interest" description="Disordered" evidence="1">
    <location>
        <begin position="78"/>
        <end position="114"/>
    </location>
</feature>
<comment type="caution">
    <text evidence="2">The sequence shown here is derived from an EMBL/GenBank/DDBJ whole genome shotgun (WGS) entry which is preliminary data.</text>
</comment>
<evidence type="ECO:0000313" key="3">
    <source>
        <dbReference type="Proteomes" id="UP000266841"/>
    </source>
</evidence>
<reference evidence="2 3" key="1">
    <citation type="journal article" date="2012" name="Genome Biol.">
        <title>Genome and low-iron response of an oceanic diatom adapted to chronic iron limitation.</title>
        <authorList>
            <person name="Lommer M."/>
            <person name="Specht M."/>
            <person name="Roy A.S."/>
            <person name="Kraemer L."/>
            <person name="Andreson R."/>
            <person name="Gutowska M.A."/>
            <person name="Wolf J."/>
            <person name="Bergner S.V."/>
            <person name="Schilhabel M.B."/>
            <person name="Klostermeier U.C."/>
            <person name="Beiko R.G."/>
            <person name="Rosenstiel P."/>
            <person name="Hippler M."/>
            <person name="Laroche J."/>
        </authorList>
    </citation>
    <scope>NUCLEOTIDE SEQUENCE [LARGE SCALE GENOMIC DNA]</scope>
    <source>
        <strain evidence="2 3">CCMP1005</strain>
    </source>
</reference>
<gene>
    <name evidence="2" type="ORF">THAOC_09415</name>
</gene>
<feature type="compositionally biased region" description="Polar residues" evidence="1">
    <location>
        <begin position="104"/>
        <end position="114"/>
    </location>
</feature>
<protein>
    <submittedName>
        <fullName evidence="2">Uncharacterized protein</fullName>
    </submittedName>
</protein>
<organism evidence="2 3">
    <name type="scientific">Thalassiosira oceanica</name>
    <name type="common">Marine diatom</name>
    <dbReference type="NCBI Taxonomy" id="159749"/>
    <lineage>
        <taxon>Eukaryota</taxon>
        <taxon>Sar</taxon>
        <taxon>Stramenopiles</taxon>
        <taxon>Ochrophyta</taxon>
        <taxon>Bacillariophyta</taxon>
        <taxon>Coscinodiscophyceae</taxon>
        <taxon>Thalassiosirophycidae</taxon>
        <taxon>Thalassiosirales</taxon>
        <taxon>Thalassiosiraceae</taxon>
        <taxon>Thalassiosira</taxon>
    </lineage>
</organism>
<dbReference type="Proteomes" id="UP000266841">
    <property type="component" value="Unassembled WGS sequence"/>
</dbReference>
<name>K0SWJ6_THAOC</name>
<keyword evidence="3" id="KW-1185">Reference proteome</keyword>
<sequence>MGFHARSRIFDHAYRTYENKKKLSKTWRPWGKANCSSATSLNQTAVGNIESRCMDDSIPSAAPSDICKSKLEREANQQRCRRGATEEPDIDIWPEGGVDGPRWTDTQRLSDLVR</sequence>
<evidence type="ECO:0000313" key="2">
    <source>
        <dbReference type="EMBL" id="EJK69339.1"/>
    </source>
</evidence>
<dbReference type="AlphaFoldDB" id="K0SWJ6"/>
<accession>K0SWJ6</accession>
<proteinExistence type="predicted"/>
<dbReference type="EMBL" id="AGNL01010203">
    <property type="protein sequence ID" value="EJK69339.1"/>
    <property type="molecule type" value="Genomic_DNA"/>
</dbReference>
<evidence type="ECO:0000256" key="1">
    <source>
        <dbReference type="SAM" id="MobiDB-lite"/>
    </source>
</evidence>